<proteinExistence type="predicted"/>
<evidence type="ECO:0000313" key="1">
    <source>
        <dbReference type="EMBL" id="VAX32298.1"/>
    </source>
</evidence>
<dbReference type="InterPro" id="IPR043519">
    <property type="entry name" value="NT_sf"/>
</dbReference>
<protein>
    <recommendedName>
        <fullName evidence="2">Polymerase beta nucleotidyltransferase domain-containing protein</fullName>
    </recommendedName>
</protein>
<evidence type="ECO:0008006" key="2">
    <source>
        <dbReference type="Google" id="ProtNLM"/>
    </source>
</evidence>
<accession>A0A3B1D8L0</accession>
<reference evidence="1" key="1">
    <citation type="submission" date="2018-06" db="EMBL/GenBank/DDBJ databases">
        <authorList>
            <person name="Zhirakovskaya E."/>
        </authorList>
    </citation>
    <scope>NUCLEOTIDE SEQUENCE</scope>
</reference>
<dbReference type="AlphaFoldDB" id="A0A3B1D8L0"/>
<sequence>MSVKSDEEGSDIDFAIYQSGNRDLTGQLLTELDELPRPYLFDVLDYRTLKHLPLKAEISKTGQWFYRQEK</sequence>
<organism evidence="1">
    <name type="scientific">hydrothermal vent metagenome</name>
    <dbReference type="NCBI Taxonomy" id="652676"/>
    <lineage>
        <taxon>unclassified sequences</taxon>
        <taxon>metagenomes</taxon>
        <taxon>ecological metagenomes</taxon>
    </lineage>
</organism>
<name>A0A3B1D8L0_9ZZZZ</name>
<dbReference type="EMBL" id="UOGF01000086">
    <property type="protein sequence ID" value="VAX32298.1"/>
    <property type="molecule type" value="Genomic_DNA"/>
</dbReference>
<gene>
    <name evidence="1" type="ORF">MNBD_NITROSPIRAE01-199</name>
</gene>
<dbReference type="Gene3D" id="3.30.460.10">
    <property type="entry name" value="Beta Polymerase, domain 2"/>
    <property type="match status" value="1"/>
</dbReference>